<evidence type="ECO:0008006" key="3">
    <source>
        <dbReference type="Google" id="ProtNLM"/>
    </source>
</evidence>
<gene>
    <name evidence="1" type="ORF">PUN28_006802</name>
</gene>
<accession>A0AAW2G4T8</accession>
<dbReference type="Proteomes" id="UP001430953">
    <property type="component" value="Unassembled WGS sequence"/>
</dbReference>
<protein>
    <recommendedName>
        <fullName evidence="3">Secreted protein</fullName>
    </recommendedName>
</protein>
<keyword evidence="2" id="KW-1185">Reference proteome</keyword>
<reference evidence="1 2" key="1">
    <citation type="submission" date="2023-03" db="EMBL/GenBank/DDBJ databases">
        <title>High recombination rates correlate with genetic variation in Cardiocondyla obscurior ants.</title>
        <authorList>
            <person name="Errbii M."/>
        </authorList>
    </citation>
    <scope>NUCLEOTIDE SEQUENCE [LARGE SCALE GENOMIC DNA]</scope>
    <source>
        <strain evidence="1">Alpha-2009</strain>
        <tissue evidence="1">Whole body</tissue>
    </source>
</reference>
<dbReference type="EMBL" id="JADYXP020000006">
    <property type="protein sequence ID" value="KAL0121537.1"/>
    <property type="molecule type" value="Genomic_DNA"/>
</dbReference>
<organism evidence="1 2">
    <name type="scientific">Cardiocondyla obscurior</name>
    <dbReference type="NCBI Taxonomy" id="286306"/>
    <lineage>
        <taxon>Eukaryota</taxon>
        <taxon>Metazoa</taxon>
        <taxon>Ecdysozoa</taxon>
        <taxon>Arthropoda</taxon>
        <taxon>Hexapoda</taxon>
        <taxon>Insecta</taxon>
        <taxon>Pterygota</taxon>
        <taxon>Neoptera</taxon>
        <taxon>Endopterygota</taxon>
        <taxon>Hymenoptera</taxon>
        <taxon>Apocrita</taxon>
        <taxon>Aculeata</taxon>
        <taxon>Formicoidea</taxon>
        <taxon>Formicidae</taxon>
        <taxon>Myrmicinae</taxon>
        <taxon>Cardiocondyla</taxon>
    </lineage>
</organism>
<proteinExistence type="predicted"/>
<name>A0AAW2G4T8_9HYME</name>
<dbReference type="AlphaFoldDB" id="A0AAW2G4T8"/>
<evidence type="ECO:0000313" key="1">
    <source>
        <dbReference type="EMBL" id="KAL0121537.1"/>
    </source>
</evidence>
<evidence type="ECO:0000313" key="2">
    <source>
        <dbReference type="Proteomes" id="UP001430953"/>
    </source>
</evidence>
<sequence>MLRVVSSLPLLPSHLVGPLCAHAKATDIVADLVPGERRMHTCNYLDTLSPRRNYVIPGNRGHRSESQVVYLSPSRARKVLSLIVTFFNYSKGDLSVTEKIVEKKRKMDPFTKIRFQRKVFFVETFLICIMRNVHFIIVYAFTPIKYVKCAVIMYTRLLPSTALKFHLPR</sequence>
<comment type="caution">
    <text evidence="1">The sequence shown here is derived from an EMBL/GenBank/DDBJ whole genome shotgun (WGS) entry which is preliminary data.</text>
</comment>